<dbReference type="OrthoDB" id="1739576at2759"/>
<evidence type="ECO:0000256" key="7">
    <source>
        <dbReference type="SAM" id="MobiDB-lite"/>
    </source>
</evidence>
<accession>A0A1C1C7A2</accession>
<feature type="region of interest" description="Disordered" evidence="7">
    <location>
        <begin position="147"/>
        <end position="170"/>
    </location>
</feature>
<dbReference type="VEuPathDB" id="FungiDB:CLCR_06206"/>
<keyword evidence="6" id="KW-0539">Nucleus</keyword>
<dbReference type="InterPro" id="IPR009360">
    <property type="entry name" value="Isy1"/>
</dbReference>
<dbReference type="InterPro" id="IPR029012">
    <property type="entry name" value="Helix_hairpin_bin_sf"/>
</dbReference>
<evidence type="ECO:0000256" key="6">
    <source>
        <dbReference type="ARBA" id="ARBA00023242"/>
    </source>
</evidence>
<dbReference type="GO" id="GO:0000350">
    <property type="term" value="P:generation of catalytic spliceosome for second transesterification step"/>
    <property type="evidence" value="ECO:0007669"/>
    <property type="project" value="InterPro"/>
</dbReference>
<evidence type="ECO:0000256" key="2">
    <source>
        <dbReference type="ARBA" id="ARBA00004123"/>
    </source>
</evidence>
<dbReference type="GO" id="GO:0071014">
    <property type="term" value="C:post-mRNA release spliceosomal complex"/>
    <property type="evidence" value="ECO:0007669"/>
    <property type="project" value="UniProtKB-ARBA"/>
</dbReference>
<dbReference type="GO" id="GO:0005684">
    <property type="term" value="C:U2-type spliceosomal complex"/>
    <property type="evidence" value="ECO:0007669"/>
    <property type="project" value="UniProtKB-ARBA"/>
</dbReference>
<keyword evidence="4" id="KW-0747">Spliceosome</keyword>
<dbReference type="PANTHER" id="PTHR13021">
    <property type="entry name" value="PRE-MRNA-SPLICING FACTOR ISY1"/>
    <property type="match status" value="1"/>
</dbReference>
<evidence type="ECO:0000256" key="4">
    <source>
        <dbReference type="ARBA" id="ARBA00022728"/>
    </source>
</evidence>
<comment type="subcellular location">
    <subcellularLocation>
        <location evidence="2">Nucleus</location>
    </subcellularLocation>
</comment>
<protein>
    <submittedName>
        <fullName evidence="8">Pre-mRNA-splicing factor isy1</fullName>
    </submittedName>
</protein>
<dbReference type="GO" id="GO:0000974">
    <property type="term" value="C:Prp19 complex"/>
    <property type="evidence" value="ECO:0007669"/>
    <property type="project" value="UniProtKB-ARBA"/>
</dbReference>
<dbReference type="EMBL" id="LGRB01000020">
    <property type="protein sequence ID" value="OCT44357.1"/>
    <property type="molecule type" value="Genomic_DNA"/>
</dbReference>
<dbReference type="SUPFAM" id="SSF140102">
    <property type="entry name" value="ISY1 domain-like"/>
    <property type="match status" value="1"/>
</dbReference>
<comment type="function">
    <text evidence="1">Involved in pre-mRNA splicing.</text>
</comment>
<dbReference type="VEuPathDB" id="FungiDB:G647_07053"/>
<name>A0A1C1C7A2_9EURO</name>
<dbReference type="FunFam" id="1.10.287.660:FF:000001">
    <property type="entry name" value="pre-mRNA-splicing factor ISY1 homolog"/>
    <property type="match status" value="1"/>
</dbReference>
<organism evidence="8 9">
    <name type="scientific">Cladophialophora carrionii</name>
    <dbReference type="NCBI Taxonomy" id="86049"/>
    <lineage>
        <taxon>Eukaryota</taxon>
        <taxon>Fungi</taxon>
        <taxon>Dikarya</taxon>
        <taxon>Ascomycota</taxon>
        <taxon>Pezizomycotina</taxon>
        <taxon>Eurotiomycetes</taxon>
        <taxon>Chaetothyriomycetidae</taxon>
        <taxon>Chaetothyriales</taxon>
        <taxon>Herpotrichiellaceae</taxon>
        <taxon>Cladophialophora</taxon>
    </lineage>
</organism>
<comment type="similarity">
    <text evidence="3">Belongs to the ISY1 family.</text>
</comment>
<dbReference type="Gene3D" id="1.10.287.660">
    <property type="entry name" value="Helix hairpin bin"/>
    <property type="match status" value="1"/>
</dbReference>
<gene>
    <name evidence="8" type="primary">isy1</name>
    <name evidence="8" type="ORF">CLCR_06206</name>
</gene>
<keyword evidence="4" id="KW-0507">mRNA processing</keyword>
<evidence type="ECO:0000313" key="9">
    <source>
        <dbReference type="Proteomes" id="UP000094526"/>
    </source>
</evidence>
<sequence length="272" mass="30521">MARNSEKAQSMLFRFRAAQAAESGLLPSSSLRRPKAPSTINTVPLCEKWRGQILKEVSRKVTKIQDESLSDFQIRDLNDEINKLMKEKWGWERRIRELGGPNYMRGGGTVFDDQGREVPGGGKGYRYFGRARELPGVKEMFERAAKRRVRGGGGGDDDEDPAAKGPRQEINRRNLDARYFGFGADEEDAALLKYERRKEKEAVERLGKLAAAAATGTTAVEGGEGAVDDDDPDWEPLPGDAGDGVRWRLPTLEEVQQELMDRRRRQLLDKLG</sequence>
<dbReference type="Proteomes" id="UP000094526">
    <property type="component" value="Unassembled WGS sequence"/>
</dbReference>
<reference evidence="8" key="1">
    <citation type="submission" date="2015-07" db="EMBL/GenBank/DDBJ databases">
        <authorList>
            <person name="Noorani M."/>
        </authorList>
    </citation>
    <scope>NUCLEOTIDE SEQUENCE [LARGE SCALE GENOMIC DNA]</scope>
    <source>
        <strain evidence="8">KSF</strain>
    </source>
</reference>
<keyword evidence="9" id="KW-1185">Reference proteome</keyword>
<dbReference type="AlphaFoldDB" id="A0A1C1C7A2"/>
<feature type="region of interest" description="Disordered" evidence="7">
    <location>
        <begin position="216"/>
        <end position="245"/>
    </location>
</feature>
<evidence type="ECO:0000256" key="5">
    <source>
        <dbReference type="ARBA" id="ARBA00023187"/>
    </source>
</evidence>
<evidence type="ECO:0000313" key="8">
    <source>
        <dbReference type="EMBL" id="OCT44357.1"/>
    </source>
</evidence>
<dbReference type="STRING" id="86049.A0A1C1C7A2"/>
<dbReference type="Pfam" id="PF06246">
    <property type="entry name" value="Isy1"/>
    <property type="match status" value="1"/>
</dbReference>
<dbReference type="eggNOG" id="KOG3068">
    <property type="taxonomic scope" value="Eukaryota"/>
</dbReference>
<keyword evidence="5" id="KW-0508">mRNA splicing</keyword>
<comment type="caution">
    <text evidence="8">The sequence shown here is derived from an EMBL/GenBank/DDBJ whole genome shotgun (WGS) entry which is preliminary data.</text>
</comment>
<proteinExistence type="inferred from homology"/>
<dbReference type="InterPro" id="IPR037200">
    <property type="entry name" value="Isy1_sf"/>
</dbReference>
<evidence type="ECO:0000256" key="3">
    <source>
        <dbReference type="ARBA" id="ARBA00007002"/>
    </source>
</evidence>
<evidence type="ECO:0000256" key="1">
    <source>
        <dbReference type="ARBA" id="ARBA00003777"/>
    </source>
</evidence>